<dbReference type="HOGENOM" id="CLU_003692_0_0_10"/>
<dbReference type="OrthoDB" id="2582440at2"/>
<dbReference type="CDD" id="cd14252">
    <property type="entry name" value="Dockerin_like"/>
    <property type="match status" value="1"/>
</dbReference>
<dbReference type="NCBIfam" id="TIGR04183">
    <property type="entry name" value="Por_Secre_tail"/>
    <property type="match status" value="1"/>
</dbReference>
<protein>
    <recommendedName>
        <fullName evidence="3">Dockerin domain-containing protein</fullName>
    </recommendedName>
</protein>
<dbReference type="GO" id="GO:0000272">
    <property type="term" value="P:polysaccharide catabolic process"/>
    <property type="evidence" value="ECO:0007669"/>
    <property type="project" value="InterPro"/>
</dbReference>
<proteinExistence type="predicted"/>
<dbReference type="Gene3D" id="2.60.40.680">
    <property type="match status" value="1"/>
</dbReference>
<dbReference type="InterPro" id="IPR026444">
    <property type="entry name" value="Secre_tail"/>
</dbReference>
<reference evidence="1 2" key="1">
    <citation type="journal article" date="2011" name="Stand. Genomic Sci.">
        <title>Complete genome sequence of Haliscomenobacter hydrossis type strain (O).</title>
        <authorList>
            <consortium name="US DOE Joint Genome Institute (JGI-PGF)"/>
            <person name="Daligault H."/>
            <person name="Lapidus A."/>
            <person name="Zeytun A."/>
            <person name="Nolan M."/>
            <person name="Lucas S."/>
            <person name="Del Rio T.G."/>
            <person name="Tice H."/>
            <person name="Cheng J.F."/>
            <person name="Tapia R."/>
            <person name="Han C."/>
            <person name="Goodwin L."/>
            <person name="Pitluck S."/>
            <person name="Liolios K."/>
            <person name="Pagani I."/>
            <person name="Ivanova N."/>
            <person name="Huntemann M."/>
            <person name="Mavromatis K."/>
            <person name="Mikhailova N."/>
            <person name="Pati A."/>
            <person name="Chen A."/>
            <person name="Palaniappan K."/>
            <person name="Land M."/>
            <person name="Hauser L."/>
            <person name="Brambilla E.M."/>
            <person name="Rohde M."/>
            <person name="Verbarg S."/>
            <person name="Goker M."/>
            <person name="Bristow J."/>
            <person name="Eisen J.A."/>
            <person name="Markowitz V."/>
            <person name="Hugenholtz P."/>
            <person name="Kyrpides N.C."/>
            <person name="Klenk H.P."/>
            <person name="Woyke T."/>
        </authorList>
    </citation>
    <scope>NUCLEOTIDE SEQUENCE [LARGE SCALE GENOMIC DNA]</scope>
    <source>
        <strain evidence="2">ATCC 27775 / DSM 1100 / LMG 10767 / O</strain>
    </source>
</reference>
<dbReference type="STRING" id="760192.Halhy_5858"/>
<dbReference type="eggNOG" id="COG3210">
    <property type="taxonomic scope" value="Bacteria"/>
</dbReference>
<organism evidence="1 2">
    <name type="scientific">Haliscomenobacter hydrossis (strain ATCC 27775 / DSM 1100 / LMG 10767 / O)</name>
    <dbReference type="NCBI Taxonomy" id="760192"/>
    <lineage>
        <taxon>Bacteria</taxon>
        <taxon>Pseudomonadati</taxon>
        <taxon>Bacteroidota</taxon>
        <taxon>Saprospiria</taxon>
        <taxon>Saprospirales</taxon>
        <taxon>Haliscomenobacteraceae</taxon>
        <taxon>Haliscomenobacter</taxon>
    </lineage>
</organism>
<sequence>MRLLYAAAWLYWIIVGAWNATLPQVSSSWFPASPQSLPLALSCRQGLIFSLDEFCQVRLSPQQVLLGGDGSTDWGRLQVIVNDRNPFNRNIVDGAGRFAYLVRDTFSGNIICQSNLVVEDKRAPQVQSTDWQLNTIEWLCFDIDSILNVPASWQDPNYTYYTGRAVFADNCGGALNLKVKDEVVFGECDSSFFAKIYRNFSVEDQVGNRSDTTQLIVLLRPDWKKLIYPRDTAIHSCIPEAVRTPMLYPFWINGVGDTTVFNHEYCSLTIQREVSEILICRRGRKVVQTLRIFDWCSGQIVHTDTTLIKIGDLEAPVISKPSKPVVVSTQPMDCTASIPITPDQLQRSYQIGFSDCDAVQLSIKVKSYVFRPSVGDSVWRDAVYPVSNGVMGSVPVGKHRFIFYASDPCFNSRTDSLELQVKDKIAPQMRCDNTIRVSISNGYDRLTVADIDEGSTDNCALLSLKVRRVIPASCTAYFDDNPNGVLDTADAVTLENGIFYTLPADRVEFFCCDVGTKVRVELIGRDAAGNVSRCWMDVTVEDKTLLQCAVPADTSTLCSDINLGNFNNFGAARILNDPCGLLTLVALPTLDKRNNCGVGTITRRWQVVRNLGKPNEQRSPECYQVITVSAIRDYTIRFPRDTSVHCLQIPPGNTLLHHENGCNILAFNVTDVRFTSSGQECYKIFRTWSIINWCEYVDGTEPVVLDRDYDGDGERGNTSFWLLVHPDGHTYIDQDQIVDNKIPNNQGYWTSSKERPLLKSRGIWEYTQVIKVFDDEAPKITLIGSRIFDARNNDCTGDVNYTFSIAENCNAKDMQIQVFYDEKADGKVDRTLKPTGTYPRFRIQEKLPIGIHKIEIVAADGCGNTSREMLQIEIRDVKGPAPICINGLVVELMPLPQEEDIDGDGDLDAGAALIWAKDFVASKVEDCSGIVGYSIHRADDIESGKEKPDPNHTGIALTCNDRFTVLVYVYAWDIHGNYGYCETYVLVQDNRGLCAEEGGASISGVVKTFSNNLVEQVKLNLSGIQNAEVYSNAQGAYSFQKLKENNDYTISPSLNLNHLDGVSTYDIVLITKHILGQTPFDNPYKFIAADVDLSGYVSTLDIIQIRKVILRLDLEFKKCPSWRFVDASFRFADNNAPLAAPFPELRNFNNLNSELLRADFIAVKMGDISGNAARESQLVGSELRSTVEVPLRSAGFPSDLVAGQEYRLTLDLAALPDAAGAQFSLAFDTKALQFVNIEYHAAGAESFGLSEVARGLIRMSWIKVAQKGTQLATLVFRTNASGSSANLFHLAENDLSPEVYTQVGELKKLFLERDLEMEVSGYNFQLYPNAPNPFSTSTTIEFDLGEPGPAVLSITDLSGRMLKTIARDYAAGHHQIVLQKSELNQTGVLLYTLKAGRDAKTLKMVVY</sequence>
<accession>F4KY56</accession>
<dbReference type="Gene3D" id="1.10.1330.10">
    <property type="entry name" value="Dockerin domain"/>
    <property type="match status" value="1"/>
</dbReference>
<dbReference type="Proteomes" id="UP000008461">
    <property type="component" value="Chromosome"/>
</dbReference>
<name>F4KY56_HALH1</name>
<keyword evidence="2" id="KW-1185">Reference proteome</keyword>
<dbReference type="InterPro" id="IPR036439">
    <property type="entry name" value="Dockerin_dom_sf"/>
</dbReference>
<dbReference type="EMBL" id="CP002691">
    <property type="protein sequence ID" value="AEE53681.1"/>
    <property type="molecule type" value="Genomic_DNA"/>
</dbReference>
<evidence type="ECO:0000313" key="2">
    <source>
        <dbReference type="Proteomes" id="UP000008461"/>
    </source>
</evidence>
<evidence type="ECO:0008006" key="3">
    <source>
        <dbReference type="Google" id="ProtNLM"/>
    </source>
</evidence>
<reference key="2">
    <citation type="submission" date="2011-04" db="EMBL/GenBank/DDBJ databases">
        <title>Complete sequence of chromosome of Haliscomenobacter hydrossis DSM 1100.</title>
        <authorList>
            <consortium name="US DOE Joint Genome Institute (JGI-PGF)"/>
            <person name="Lucas S."/>
            <person name="Han J."/>
            <person name="Lapidus A."/>
            <person name="Bruce D."/>
            <person name="Goodwin L."/>
            <person name="Pitluck S."/>
            <person name="Peters L."/>
            <person name="Kyrpides N."/>
            <person name="Mavromatis K."/>
            <person name="Ivanova N."/>
            <person name="Ovchinnikova G."/>
            <person name="Pagani I."/>
            <person name="Daligault H."/>
            <person name="Detter J.C."/>
            <person name="Han C."/>
            <person name="Land M."/>
            <person name="Hauser L."/>
            <person name="Markowitz V."/>
            <person name="Cheng J.-F."/>
            <person name="Hugenholtz P."/>
            <person name="Woyke T."/>
            <person name="Wu D."/>
            <person name="Verbarg S."/>
            <person name="Frueling A."/>
            <person name="Brambilla E."/>
            <person name="Klenk H.-P."/>
            <person name="Eisen J.A."/>
        </authorList>
    </citation>
    <scope>NUCLEOTIDE SEQUENCE</scope>
    <source>
        <strain>DSM 1100</strain>
    </source>
</reference>
<dbReference type="CDD" id="cd08547">
    <property type="entry name" value="Type_II_cohesin"/>
    <property type="match status" value="1"/>
</dbReference>
<evidence type="ECO:0000313" key="1">
    <source>
        <dbReference type="EMBL" id="AEE53681.1"/>
    </source>
</evidence>
<gene>
    <name evidence="1" type="ordered locus">Halhy_5858</name>
</gene>
<dbReference type="KEGG" id="hhy:Halhy_5858"/>